<dbReference type="PANTHER" id="PTHR43308:SF5">
    <property type="entry name" value="S-LAYER PROTEIN _ PEPTIDOGLYCAN ENDO-BETA-N-ACETYLGLUCOSAMINIDASE"/>
    <property type="match status" value="1"/>
</dbReference>
<evidence type="ECO:0000313" key="5">
    <source>
        <dbReference type="Proteomes" id="UP000279029"/>
    </source>
</evidence>
<organism evidence="4 5">
    <name type="scientific">Petrocella atlantisensis</name>
    <dbReference type="NCBI Taxonomy" id="2173034"/>
    <lineage>
        <taxon>Bacteria</taxon>
        <taxon>Bacillati</taxon>
        <taxon>Bacillota</taxon>
        <taxon>Clostridia</taxon>
        <taxon>Lachnospirales</taxon>
        <taxon>Vallitaleaceae</taxon>
        <taxon>Petrocella</taxon>
    </lineage>
</organism>
<dbReference type="KEGG" id="cbar:PATL70BA_0387"/>
<dbReference type="PROSITE" id="PS51272">
    <property type="entry name" value="SLH"/>
    <property type="match status" value="2"/>
</dbReference>
<dbReference type="PANTHER" id="PTHR43308">
    <property type="entry name" value="OUTER MEMBRANE PROTEIN ALPHA-RELATED"/>
    <property type="match status" value="1"/>
</dbReference>
<dbReference type="Proteomes" id="UP000279029">
    <property type="component" value="Chromosome"/>
</dbReference>
<feature type="domain" description="SLH" evidence="3">
    <location>
        <begin position="84"/>
        <end position="147"/>
    </location>
</feature>
<accession>A0A3P7RZX5</accession>
<dbReference type="EMBL" id="LR130778">
    <property type="protein sequence ID" value="VDN46239.1"/>
    <property type="molecule type" value="Genomic_DNA"/>
</dbReference>
<keyword evidence="1" id="KW-0677">Repeat</keyword>
<feature type="chain" id="PRO_5018285932" evidence="2">
    <location>
        <begin position="28"/>
        <end position="321"/>
    </location>
</feature>
<sequence>MKSTNKLARQVISLLLLIPLLSQTVYAFTDLEPSKASTPYIEEFSDRGLIHGYTDGTFMPDKAITRAEFLTLINRTFGYTLETDQVQFGDINGQEWFADQLRITMAAGYIKGYPDGTFRPNQLISRQEVATVLNRILGYTPETFTPTHDTLAIWARDDIQSLLAYKIMFLQDGYFRGDVPITREDTVISLLTILHQKEALEEQEVPVLPEGGYTVINGTTPTNAVIYAMEVTIIGLDEVLSGGTKYAQKLTTEHLQIVEDIQHAMTSYLADYTYDYEGAAEDVNVRYKQLTSTEQNNIKNAISASVPYTYLDTVKQFFDTK</sequence>
<keyword evidence="2" id="KW-0732">Signal</keyword>
<feature type="signal peptide" evidence="2">
    <location>
        <begin position="1"/>
        <end position="27"/>
    </location>
</feature>
<evidence type="ECO:0000313" key="4">
    <source>
        <dbReference type="EMBL" id="VDN46239.1"/>
    </source>
</evidence>
<evidence type="ECO:0000256" key="2">
    <source>
        <dbReference type="SAM" id="SignalP"/>
    </source>
</evidence>
<proteinExistence type="predicted"/>
<dbReference type="InterPro" id="IPR001119">
    <property type="entry name" value="SLH_dom"/>
</dbReference>
<evidence type="ECO:0000256" key="1">
    <source>
        <dbReference type="ARBA" id="ARBA00022737"/>
    </source>
</evidence>
<gene>
    <name evidence="4" type="ORF">PATL70BA_0387</name>
</gene>
<dbReference type="AlphaFoldDB" id="A0A3P7RZX5"/>
<dbReference type="InterPro" id="IPR051465">
    <property type="entry name" value="Cell_Envelope_Struct_Comp"/>
</dbReference>
<feature type="domain" description="SLH" evidence="3">
    <location>
        <begin position="24"/>
        <end position="83"/>
    </location>
</feature>
<dbReference type="Pfam" id="PF00395">
    <property type="entry name" value="SLH"/>
    <property type="match status" value="3"/>
</dbReference>
<dbReference type="RefSeq" id="WP_125135782.1">
    <property type="nucleotide sequence ID" value="NZ_LR130778.1"/>
</dbReference>
<protein>
    <submittedName>
        <fullName evidence="4">S-layer homology domain-containing protein</fullName>
    </submittedName>
</protein>
<name>A0A3P7RZX5_9FIRM</name>
<evidence type="ECO:0000259" key="3">
    <source>
        <dbReference type="PROSITE" id="PS51272"/>
    </source>
</evidence>
<keyword evidence="5" id="KW-1185">Reference proteome</keyword>
<dbReference type="OrthoDB" id="174569at2"/>
<reference evidence="4 5" key="1">
    <citation type="submission" date="2018-09" db="EMBL/GenBank/DDBJ databases">
        <authorList>
            <person name="Postec A."/>
        </authorList>
    </citation>
    <scope>NUCLEOTIDE SEQUENCE [LARGE SCALE GENOMIC DNA]</scope>
    <source>
        <strain evidence="4">70B-A</strain>
    </source>
</reference>